<evidence type="ECO:0000256" key="2">
    <source>
        <dbReference type="ARBA" id="ARBA00023125"/>
    </source>
</evidence>
<keyword evidence="3" id="KW-0804">Transcription</keyword>
<name>A0A838L5S4_9SPHN</name>
<dbReference type="GO" id="GO:0005829">
    <property type="term" value="C:cytosol"/>
    <property type="evidence" value="ECO:0007669"/>
    <property type="project" value="TreeGrafter"/>
</dbReference>
<dbReference type="EMBL" id="JACEIB010000007">
    <property type="protein sequence ID" value="MBA2934843.1"/>
    <property type="molecule type" value="Genomic_DNA"/>
</dbReference>
<dbReference type="Pfam" id="PF00027">
    <property type="entry name" value="cNMP_binding"/>
    <property type="match status" value="1"/>
</dbReference>
<dbReference type="InterPro" id="IPR018490">
    <property type="entry name" value="cNMP-bd_dom_sf"/>
</dbReference>
<evidence type="ECO:0000256" key="1">
    <source>
        <dbReference type="ARBA" id="ARBA00023015"/>
    </source>
</evidence>
<dbReference type="InterPro" id="IPR014710">
    <property type="entry name" value="RmlC-like_jellyroll"/>
</dbReference>
<comment type="caution">
    <text evidence="5">The sequence shown here is derived from an EMBL/GenBank/DDBJ whole genome shotgun (WGS) entry which is preliminary data.</text>
</comment>
<organism evidence="5 6">
    <name type="scientific">Sphingomonas chungangi</name>
    <dbReference type="NCBI Taxonomy" id="2683589"/>
    <lineage>
        <taxon>Bacteria</taxon>
        <taxon>Pseudomonadati</taxon>
        <taxon>Pseudomonadota</taxon>
        <taxon>Alphaproteobacteria</taxon>
        <taxon>Sphingomonadales</taxon>
        <taxon>Sphingomonadaceae</taxon>
        <taxon>Sphingomonas</taxon>
    </lineage>
</organism>
<dbReference type="AlphaFoldDB" id="A0A838L5S4"/>
<evidence type="ECO:0000256" key="3">
    <source>
        <dbReference type="ARBA" id="ARBA00023163"/>
    </source>
</evidence>
<dbReference type="PROSITE" id="PS51063">
    <property type="entry name" value="HTH_CRP_2"/>
    <property type="match status" value="1"/>
</dbReference>
<dbReference type="InterPro" id="IPR000595">
    <property type="entry name" value="cNMP-bd_dom"/>
</dbReference>
<keyword evidence="1" id="KW-0805">Transcription regulation</keyword>
<evidence type="ECO:0000313" key="6">
    <source>
        <dbReference type="Proteomes" id="UP000570166"/>
    </source>
</evidence>
<dbReference type="PANTHER" id="PTHR24567">
    <property type="entry name" value="CRP FAMILY TRANSCRIPTIONAL REGULATORY PROTEIN"/>
    <property type="match status" value="1"/>
</dbReference>
<dbReference type="Gene3D" id="1.10.10.10">
    <property type="entry name" value="Winged helix-like DNA-binding domain superfamily/Winged helix DNA-binding domain"/>
    <property type="match status" value="1"/>
</dbReference>
<keyword evidence="6" id="KW-1185">Reference proteome</keyword>
<dbReference type="PRINTS" id="PR00034">
    <property type="entry name" value="HTHCRP"/>
</dbReference>
<proteinExistence type="predicted"/>
<accession>A0A838L5S4</accession>
<dbReference type="InterPro" id="IPR012318">
    <property type="entry name" value="HTH_CRP"/>
</dbReference>
<dbReference type="RefSeq" id="WP_160366619.1">
    <property type="nucleotide sequence ID" value="NZ_JACEIB010000007.1"/>
</dbReference>
<evidence type="ECO:0000313" key="5">
    <source>
        <dbReference type="EMBL" id="MBA2934843.1"/>
    </source>
</evidence>
<dbReference type="CDD" id="cd00092">
    <property type="entry name" value="HTH_CRP"/>
    <property type="match status" value="1"/>
</dbReference>
<dbReference type="PANTHER" id="PTHR24567:SF68">
    <property type="entry name" value="DNA-BINDING TRANSCRIPTIONAL DUAL REGULATOR CRP"/>
    <property type="match status" value="1"/>
</dbReference>
<dbReference type="Gene3D" id="2.60.120.10">
    <property type="entry name" value="Jelly Rolls"/>
    <property type="match status" value="1"/>
</dbReference>
<dbReference type="CDD" id="cd00038">
    <property type="entry name" value="CAP_ED"/>
    <property type="match status" value="1"/>
</dbReference>
<dbReference type="SUPFAM" id="SSF51206">
    <property type="entry name" value="cAMP-binding domain-like"/>
    <property type="match status" value="1"/>
</dbReference>
<keyword evidence="2" id="KW-0238">DNA-binding</keyword>
<dbReference type="SMART" id="SM00419">
    <property type="entry name" value="HTH_CRP"/>
    <property type="match status" value="1"/>
</dbReference>
<dbReference type="Proteomes" id="UP000570166">
    <property type="component" value="Unassembled WGS sequence"/>
</dbReference>
<dbReference type="InterPro" id="IPR036388">
    <property type="entry name" value="WH-like_DNA-bd_sf"/>
</dbReference>
<dbReference type="SMART" id="SM00100">
    <property type="entry name" value="cNMP"/>
    <property type="match status" value="1"/>
</dbReference>
<dbReference type="InterPro" id="IPR050397">
    <property type="entry name" value="Env_Response_Regulators"/>
</dbReference>
<sequence>MVQSCLADRLGRYLRLGDTERRALGALEESERLVSRGQVLRAEQAPARELFVVRRGWLYSSMLLPDGNRQILSVHLPCEFAGDTGMAWGNAPFTLVAATDAVVGVIDKAALRRLFAEHPRLGLLLYTLAQAERVALADRLASVGRTSARARVAALICDIMRRLRAGGEAVEDGIPLPLTQEEIGDATGLTAVHVNRMMRQLVEEGVIARSNGRVRILDEAQLAATANHIDRFATIDTGWLGS</sequence>
<feature type="domain" description="HTH crp-type" evidence="4">
    <location>
        <begin position="146"/>
        <end position="220"/>
    </location>
</feature>
<dbReference type="SUPFAM" id="SSF46785">
    <property type="entry name" value="Winged helix' DNA-binding domain"/>
    <property type="match status" value="1"/>
</dbReference>
<reference evidence="5 6" key="1">
    <citation type="submission" date="2020-07" db="EMBL/GenBank/DDBJ databases">
        <authorList>
            <person name="Sun Q."/>
        </authorList>
    </citation>
    <scope>NUCLEOTIDE SEQUENCE [LARGE SCALE GENOMIC DNA]</scope>
    <source>
        <strain evidence="5 6">CGMCC 1.13654</strain>
    </source>
</reference>
<dbReference type="GO" id="GO:0003700">
    <property type="term" value="F:DNA-binding transcription factor activity"/>
    <property type="evidence" value="ECO:0007669"/>
    <property type="project" value="TreeGrafter"/>
</dbReference>
<gene>
    <name evidence="5" type="ORF">HZF05_12115</name>
</gene>
<dbReference type="InterPro" id="IPR036390">
    <property type="entry name" value="WH_DNA-bd_sf"/>
</dbReference>
<protein>
    <submittedName>
        <fullName evidence="5">Crp/Fnr family transcriptional regulator</fullName>
    </submittedName>
</protein>
<evidence type="ECO:0000259" key="4">
    <source>
        <dbReference type="PROSITE" id="PS51063"/>
    </source>
</evidence>
<dbReference type="GO" id="GO:0003677">
    <property type="term" value="F:DNA binding"/>
    <property type="evidence" value="ECO:0007669"/>
    <property type="project" value="UniProtKB-KW"/>
</dbReference>
<dbReference type="Pfam" id="PF13545">
    <property type="entry name" value="HTH_Crp_2"/>
    <property type="match status" value="1"/>
</dbReference>